<dbReference type="GO" id="GO:0065002">
    <property type="term" value="P:intracellular protein transmembrane transport"/>
    <property type="evidence" value="ECO:0007669"/>
    <property type="project" value="TreeGrafter"/>
</dbReference>
<comment type="subcellular location">
    <subcellularLocation>
        <location evidence="1 10">Cell membrane</location>
        <topology evidence="1 10">Multi-pass membrane protein</topology>
    </subcellularLocation>
</comment>
<dbReference type="PANTHER" id="PTHR34182">
    <property type="entry name" value="PROTEIN-EXPORT MEMBRANE PROTEIN SECG"/>
    <property type="match status" value="1"/>
</dbReference>
<evidence type="ECO:0000256" key="1">
    <source>
        <dbReference type="ARBA" id="ARBA00004651"/>
    </source>
</evidence>
<dbReference type="GO" id="GO:0043952">
    <property type="term" value="P:protein transport by the Sec complex"/>
    <property type="evidence" value="ECO:0007669"/>
    <property type="project" value="TreeGrafter"/>
</dbReference>
<accession>A0A1H0BRX5</accession>
<keyword evidence="4 10" id="KW-1003">Cell membrane</keyword>
<organism evidence="11 12">
    <name type="scientific">Acetanaerobacterium elongatum</name>
    <dbReference type="NCBI Taxonomy" id="258515"/>
    <lineage>
        <taxon>Bacteria</taxon>
        <taxon>Bacillati</taxon>
        <taxon>Bacillota</taxon>
        <taxon>Clostridia</taxon>
        <taxon>Eubacteriales</taxon>
        <taxon>Oscillospiraceae</taxon>
        <taxon>Acetanaerobacterium</taxon>
    </lineage>
</organism>
<sequence>MSGIEIAGAIVLIIASVLLTIIIVLQDNKSGGMNAVMGGSSDSYYGKNKGRTLDAILSRWTKIIAIAFFVVIVAVNVALVIIK</sequence>
<evidence type="ECO:0000256" key="3">
    <source>
        <dbReference type="ARBA" id="ARBA00022448"/>
    </source>
</evidence>
<dbReference type="RefSeq" id="WP_162840375.1">
    <property type="nucleotide sequence ID" value="NZ_FNID01000020.1"/>
</dbReference>
<evidence type="ECO:0000256" key="5">
    <source>
        <dbReference type="ARBA" id="ARBA00022692"/>
    </source>
</evidence>
<protein>
    <recommendedName>
        <fullName evidence="10">Protein-export membrane protein SecG</fullName>
    </recommendedName>
</protein>
<dbReference type="EMBL" id="FNID01000020">
    <property type="protein sequence ID" value="SDN48429.1"/>
    <property type="molecule type" value="Genomic_DNA"/>
</dbReference>
<dbReference type="AlphaFoldDB" id="A0A1H0BRX5"/>
<dbReference type="Proteomes" id="UP000199182">
    <property type="component" value="Unassembled WGS sequence"/>
</dbReference>
<keyword evidence="12" id="KW-1185">Reference proteome</keyword>
<evidence type="ECO:0000256" key="2">
    <source>
        <dbReference type="ARBA" id="ARBA00008445"/>
    </source>
</evidence>
<keyword evidence="7 10" id="KW-1133">Transmembrane helix</keyword>
<dbReference type="Pfam" id="PF03840">
    <property type="entry name" value="SecG"/>
    <property type="match status" value="1"/>
</dbReference>
<evidence type="ECO:0000313" key="12">
    <source>
        <dbReference type="Proteomes" id="UP000199182"/>
    </source>
</evidence>
<gene>
    <name evidence="11" type="ORF">SAMN05192585_12043</name>
</gene>
<comment type="similarity">
    <text evidence="2 10">Belongs to the SecG family.</text>
</comment>
<evidence type="ECO:0000256" key="4">
    <source>
        <dbReference type="ARBA" id="ARBA00022475"/>
    </source>
</evidence>
<keyword evidence="9 10" id="KW-0472">Membrane</keyword>
<reference evidence="11 12" key="1">
    <citation type="submission" date="2016-10" db="EMBL/GenBank/DDBJ databases">
        <authorList>
            <person name="de Groot N.N."/>
        </authorList>
    </citation>
    <scope>NUCLEOTIDE SEQUENCE [LARGE SCALE GENOMIC DNA]</scope>
    <source>
        <strain evidence="11 12">CGMCC 1.5012</strain>
    </source>
</reference>
<dbReference type="PANTHER" id="PTHR34182:SF1">
    <property type="entry name" value="PROTEIN-EXPORT MEMBRANE PROTEIN SECG"/>
    <property type="match status" value="1"/>
</dbReference>
<dbReference type="GO" id="GO:0005886">
    <property type="term" value="C:plasma membrane"/>
    <property type="evidence" value="ECO:0007669"/>
    <property type="project" value="UniProtKB-SubCell"/>
</dbReference>
<dbReference type="InterPro" id="IPR004692">
    <property type="entry name" value="SecG"/>
</dbReference>
<evidence type="ECO:0000313" key="11">
    <source>
        <dbReference type="EMBL" id="SDN48429.1"/>
    </source>
</evidence>
<evidence type="ECO:0000256" key="9">
    <source>
        <dbReference type="ARBA" id="ARBA00023136"/>
    </source>
</evidence>
<keyword evidence="8 10" id="KW-0811">Translocation</keyword>
<comment type="function">
    <text evidence="10">Involved in protein export. Participates in an early event of protein translocation.</text>
</comment>
<evidence type="ECO:0000256" key="7">
    <source>
        <dbReference type="ARBA" id="ARBA00022989"/>
    </source>
</evidence>
<feature type="transmembrane region" description="Helical" evidence="10">
    <location>
        <begin position="63"/>
        <end position="82"/>
    </location>
</feature>
<dbReference type="STRING" id="258515.SAMN05192585_12043"/>
<evidence type="ECO:0000256" key="8">
    <source>
        <dbReference type="ARBA" id="ARBA00023010"/>
    </source>
</evidence>
<keyword evidence="6 10" id="KW-0653">Protein transport</keyword>
<feature type="transmembrane region" description="Helical" evidence="10">
    <location>
        <begin position="6"/>
        <end position="25"/>
    </location>
</feature>
<keyword evidence="3 10" id="KW-0813">Transport</keyword>
<evidence type="ECO:0000256" key="6">
    <source>
        <dbReference type="ARBA" id="ARBA00022927"/>
    </source>
</evidence>
<proteinExistence type="inferred from homology"/>
<dbReference type="GO" id="GO:0009306">
    <property type="term" value="P:protein secretion"/>
    <property type="evidence" value="ECO:0007669"/>
    <property type="project" value="UniProtKB-UniRule"/>
</dbReference>
<keyword evidence="5 10" id="KW-0812">Transmembrane</keyword>
<dbReference type="GO" id="GO:0015450">
    <property type="term" value="F:protein-transporting ATPase activity"/>
    <property type="evidence" value="ECO:0007669"/>
    <property type="project" value="UniProtKB-UniRule"/>
</dbReference>
<dbReference type="NCBIfam" id="TIGR00810">
    <property type="entry name" value="secG"/>
    <property type="match status" value="1"/>
</dbReference>
<evidence type="ECO:0000256" key="10">
    <source>
        <dbReference type="RuleBase" id="RU365087"/>
    </source>
</evidence>
<name>A0A1H0BRX5_9FIRM</name>